<evidence type="ECO:0000313" key="1">
    <source>
        <dbReference type="EMBL" id="KAK4639659.1"/>
    </source>
</evidence>
<dbReference type="RefSeq" id="XP_062728635.1">
    <property type="nucleotide sequence ID" value="XM_062873215.1"/>
</dbReference>
<organism evidence="1 2">
    <name type="scientific">Podospora bellae-mahoneyi</name>
    <dbReference type="NCBI Taxonomy" id="2093777"/>
    <lineage>
        <taxon>Eukaryota</taxon>
        <taxon>Fungi</taxon>
        <taxon>Dikarya</taxon>
        <taxon>Ascomycota</taxon>
        <taxon>Pezizomycotina</taxon>
        <taxon>Sordariomycetes</taxon>
        <taxon>Sordariomycetidae</taxon>
        <taxon>Sordariales</taxon>
        <taxon>Podosporaceae</taxon>
        <taxon>Podospora</taxon>
    </lineage>
</organism>
<dbReference type="GeneID" id="87892623"/>
<comment type="caution">
    <text evidence="1">The sequence shown here is derived from an EMBL/GenBank/DDBJ whole genome shotgun (WGS) entry which is preliminary data.</text>
</comment>
<keyword evidence="2" id="KW-1185">Reference proteome</keyword>
<accession>A0ABR0F9C6</accession>
<protein>
    <submittedName>
        <fullName evidence="1">Uncharacterized protein</fullName>
    </submittedName>
</protein>
<dbReference type="EMBL" id="JAFFGZ010000009">
    <property type="protein sequence ID" value="KAK4639659.1"/>
    <property type="molecule type" value="Genomic_DNA"/>
</dbReference>
<proteinExistence type="predicted"/>
<dbReference type="Proteomes" id="UP001322138">
    <property type="component" value="Unassembled WGS sequence"/>
</dbReference>
<name>A0ABR0F9C6_9PEZI</name>
<reference evidence="1 2" key="1">
    <citation type="journal article" date="2023" name="bioRxiv">
        <title>High-quality genome assemblies of four members of thePodospora anserinaspecies complex.</title>
        <authorList>
            <person name="Ament-Velasquez S.L."/>
            <person name="Vogan A.A."/>
            <person name="Wallerman O."/>
            <person name="Hartmann F."/>
            <person name="Gautier V."/>
            <person name="Silar P."/>
            <person name="Giraud T."/>
            <person name="Johannesson H."/>
        </authorList>
    </citation>
    <scope>NUCLEOTIDE SEQUENCE [LARGE SCALE GENOMIC DNA]</scope>
    <source>
        <strain evidence="1 2">CBS 112042</strain>
    </source>
</reference>
<sequence length="66" mass="7314">MILGKMEFSGCIWLGVEDFFRSEKVRDEGFTFVYILDTATVVSIGNPNANDNTCPYSPFSALSPNT</sequence>
<evidence type="ECO:0000313" key="2">
    <source>
        <dbReference type="Proteomes" id="UP001322138"/>
    </source>
</evidence>
<gene>
    <name evidence="1" type="ORF">QC761_0110540</name>
</gene>